<dbReference type="InterPro" id="IPR015424">
    <property type="entry name" value="PyrdxlP-dep_Trfase"/>
</dbReference>
<dbReference type="InterPro" id="IPR002129">
    <property type="entry name" value="PyrdxlP-dep_de-COase"/>
</dbReference>
<evidence type="ECO:0000256" key="6">
    <source>
        <dbReference type="RuleBase" id="RU000382"/>
    </source>
</evidence>
<dbReference type="InterPro" id="IPR015421">
    <property type="entry name" value="PyrdxlP-dep_Trfase_major"/>
</dbReference>
<sequence length="216" mass="23754">MRSIPTGADTDYGLDPARLLENMQADAEAGLVPTDVCATVGTTSSNAVDPVGAVADAAALFGAWVHVDAAYAGSACICPELRHHLDGVERTDSVSVSPHKWLLIWLDPLGARRRADDGVPAQRRERRRRRHGPQGHAGGRGRRFRGLKLWMVMRTYGATKLREHIRSDIAMARVFEDSVRADGRFKVVAPTNFALVCFRIKPRVNNEDACREKTVS</sequence>
<feature type="region of interest" description="Disordered" evidence="7">
    <location>
        <begin position="116"/>
        <end position="141"/>
    </location>
</feature>
<organism evidence="8 9">
    <name type="scientific">Eragrostis curvula</name>
    <name type="common">weeping love grass</name>
    <dbReference type="NCBI Taxonomy" id="38414"/>
    <lineage>
        <taxon>Eukaryota</taxon>
        <taxon>Viridiplantae</taxon>
        <taxon>Streptophyta</taxon>
        <taxon>Embryophyta</taxon>
        <taxon>Tracheophyta</taxon>
        <taxon>Spermatophyta</taxon>
        <taxon>Magnoliopsida</taxon>
        <taxon>Liliopsida</taxon>
        <taxon>Poales</taxon>
        <taxon>Poaceae</taxon>
        <taxon>PACMAD clade</taxon>
        <taxon>Chloridoideae</taxon>
        <taxon>Eragrostideae</taxon>
        <taxon>Eragrostidinae</taxon>
        <taxon>Eragrostis</taxon>
    </lineage>
</organism>
<name>A0A5J9TVS3_9POAL</name>
<evidence type="ECO:0008006" key="10">
    <source>
        <dbReference type="Google" id="ProtNLM"/>
    </source>
</evidence>
<comment type="caution">
    <text evidence="8">The sequence shown here is derived from an EMBL/GenBank/DDBJ whole genome shotgun (WGS) entry which is preliminary data.</text>
</comment>
<evidence type="ECO:0000256" key="1">
    <source>
        <dbReference type="ARBA" id="ARBA00001933"/>
    </source>
</evidence>
<dbReference type="InterPro" id="IPR010977">
    <property type="entry name" value="Aromatic_deC"/>
</dbReference>
<evidence type="ECO:0000256" key="3">
    <source>
        <dbReference type="ARBA" id="ARBA00022898"/>
    </source>
</evidence>
<dbReference type="SUPFAM" id="SSF53383">
    <property type="entry name" value="PLP-dependent transferases"/>
    <property type="match status" value="1"/>
</dbReference>
<keyword evidence="4 6" id="KW-0456">Lyase</keyword>
<keyword evidence="9" id="KW-1185">Reference proteome</keyword>
<evidence type="ECO:0000313" key="8">
    <source>
        <dbReference type="EMBL" id="TVU15502.1"/>
    </source>
</evidence>
<dbReference type="PANTHER" id="PTHR11999">
    <property type="entry name" value="GROUP II PYRIDOXAL-5-PHOSPHATE DECARBOXYLASE"/>
    <property type="match status" value="1"/>
</dbReference>
<protein>
    <recommendedName>
        <fullName evidence="10">Aromatic-L-amino-acid decarboxylase</fullName>
    </recommendedName>
</protein>
<feature type="compositionally biased region" description="Basic residues" evidence="7">
    <location>
        <begin position="124"/>
        <end position="141"/>
    </location>
</feature>
<comment type="cofactor">
    <cofactor evidence="1 5 6">
        <name>pyridoxal 5'-phosphate</name>
        <dbReference type="ChEBI" id="CHEBI:597326"/>
    </cofactor>
</comment>
<comment type="similarity">
    <text evidence="6">Belongs to the group II decarboxylase family.</text>
</comment>
<dbReference type="PRINTS" id="PR00800">
    <property type="entry name" value="YHDCRBOXLASE"/>
</dbReference>
<dbReference type="Gene3D" id="3.90.1150.170">
    <property type="match status" value="1"/>
</dbReference>
<evidence type="ECO:0000256" key="2">
    <source>
        <dbReference type="ARBA" id="ARBA00022793"/>
    </source>
</evidence>
<dbReference type="Gramene" id="TVU15502">
    <property type="protein sequence ID" value="TVU15502"/>
    <property type="gene ID" value="EJB05_39026"/>
</dbReference>
<keyword evidence="3 5" id="KW-0663">Pyridoxal phosphate</keyword>
<proteinExistence type="inferred from homology"/>
<dbReference type="Pfam" id="PF00282">
    <property type="entry name" value="Pyridoxal_deC"/>
    <property type="match status" value="2"/>
</dbReference>
<dbReference type="AlphaFoldDB" id="A0A5J9TVS3"/>
<feature type="modified residue" description="N6-(pyridoxal phosphate)lysine" evidence="5">
    <location>
        <position position="100"/>
    </location>
</feature>
<feature type="non-terminal residue" evidence="8">
    <location>
        <position position="1"/>
    </location>
</feature>
<dbReference type="GO" id="GO:0030170">
    <property type="term" value="F:pyridoxal phosphate binding"/>
    <property type="evidence" value="ECO:0007669"/>
    <property type="project" value="InterPro"/>
</dbReference>
<gene>
    <name evidence="8" type="ORF">EJB05_39026</name>
</gene>
<dbReference type="PANTHER" id="PTHR11999:SF170">
    <property type="entry name" value="OS08G0140500 PROTEIN"/>
    <property type="match status" value="1"/>
</dbReference>
<dbReference type="GO" id="GO:0006520">
    <property type="term" value="P:amino acid metabolic process"/>
    <property type="evidence" value="ECO:0007669"/>
    <property type="project" value="InterPro"/>
</dbReference>
<evidence type="ECO:0000256" key="4">
    <source>
        <dbReference type="ARBA" id="ARBA00023239"/>
    </source>
</evidence>
<dbReference type="Proteomes" id="UP000324897">
    <property type="component" value="Unassembled WGS sequence"/>
</dbReference>
<dbReference type="EMBL" id="RWGY01000031">
    <property type="protein sequence ID" value="TVU15502.1"/>
    <property type="molecule type" value="Genomic_DNA"/>
</dbReference>
<accession>A0A5J9TVS3</accession>
<dbReference type="OrthoDB" id="1722007at2759"/>
<evidence type="ECO:0000313" key="9">
    <source>
        <dbReference type="Proteomes" id="UP000324897"/>
    </source>
</evidence>
<dbReference type="GO" id="GO:0019752">
    <property type="term" value="P:carboxylic acid metabolic process"/>
    <property type="evidence" value="ECO:0007669"/>
    <property type="project" value="InterPro"/>
</dbReference>
<dbReference type="GO" id="GO:0016831">
    <property type="term" value="F:carboxy-lyase activity"/>
    <property type="evidence" value="ECO:0007669"/>
    <property type="project" value="UniProtKB-KW"/>
</dbReference>
<dbReference type="GO" id="GO:0005737">
    <property type="term" value="C:cytoplasm"/>
    <property type="evidence" value="ECO:0007669"/>
    <property type="project" value="TreeGrafter"/>
</dbReference>
<reference evidence="8 9" key="1">
    <citation type="journal article" date="2019" name="Sci. Rep.">
        <title>A high-quality genome of Eragrostis curvula grass provides insights into Poaceae evolution and supports new strategies to enhance forage quality.</title>
        <authorList>
            <person name="Carballo J."/>
            <person name="Santos B.A.C.M."/>
            <person name="Zappacosta D."/>
            <person name="Garbus I."/>
            <person name="Selva J.P."/>
            <person name="Gallo C.A."/>
            <person name="Diaz A."/>
            <person name="Albertini E."/>
            <person name="Caccamo M."/>
            <person name="Echenique V."/>
        </authorList>
    </citation>
    <scope>NUCLEOTIDE SEQUENCE [LARGE SCALE GENOMIC DNA]</scope>
    <source>
        <strain evidence="9">cv. Victoria</strain>
        <tissue evidence="8">Leaf</tissue>
    </source>
</reference>
<dbReference type="Gene3D" id="3.40.640.10">
    <property type="entry name" value="Type I PLP-dependent aspartate aminotransferase-like (Major domain)"/>
    <property type="match status" value="1"/>
</dbReference>
<evidence type="ECO:0000256" key="7">
    <source>
        <dbReference type="SAM" id="MobiDB-lite"/>
    </source>
</evidence>
<keyword evidence="2" id="KW-0210">Decarboxylase</keyword>
<evidence type="ECO:0000256" key="5">
    <source>
        <dbReference type="PIRSR" id="PIRSR602129-50"/>
    </source>
</evidence>